<proteinExistence type="evidence at protein level"/>
<dbReference type="SMR" id="E1B6Q6"/>
<dbReference type="Gene3D" id="2.40.128.680">
    <property type="match status" value="1"/>
</dbReference>
<evidence type="ECO:0000313" key="3">
    <source>
        <dbReference type="WormBase" id="ZK1127.13"/>
    </source>
</evidence>
<dbReference type="PhylomeDB" id="E1B6Q6"/>
<dbReference type="Pfam" id="PF08615">
    <property type="entry name" value="RNase_H2_suC"/>
    <property type="match status" value="1"/>
</dbReference>
<dbReference type="InterPro" id="IPR013924">
    <property type="entry name" value="RNase_H2_suC"/>
</dbReference>
<keyword evidence="4" id="KW-1267">Proteomics identification</keyword>
<protein>
    <submittedName>
        <fullName evidence="1">Phage tail protein</fullName>
    </submittedName>
</protein>
<evidence type="ECO:0000313" key="2">
    <source>
        <dbReference type="Proteomes" id="UP000001940"/>
    </source>
</evidence>
<dbReference type="PaxDb" id="6239-ZK1127.13"/>
<dbReference type="STRING" id="6239.ZK1127.13.2"/>
<sequence length="128" mass="14192">MSFTVGPALKLDQDKKELHSIPCSIQYTGPAQISANFIREKIDGESMERGMFRGRGLEGAEWNAPEGYAIHVLKERKGPKGTILDIESGPDSIRVWQWDRTCGENNADRTAIARASNYLKIAQALADD</sequence>
<dbReference type="Proteomes" id="UP000001940">
    <property type="component" value="Chromosome II"/>
</dbReference>
<dbReference type="HOGENOM" id="CLU_1950768_0_0_1"/>
<dbReference type="OMA" id="DFTNEFH"/>
<gene>
    <name evidence="1" type="ORF">CELE_ZK1127.13</name>
    <name evidence="1 3" type="ORF">ZK1127.13</name>
</gene>
<dbReference type="CDD" id="cd09271">
    <property type="entry name" value="RNase_H2-C"/>
    <property type="match status" value="1"/>
</dbReference>
<dbReference type="eggNOG" id="ENOG502SBKV">
    <property type="taxonomic scope" value="Eukaryota"/>
</dbReference>
<dbReference type="PANTHER" id="PTHR47204:SF1">
    <property type="entry name" value="RIBONUCLEASE H2 SUBUNIT C"/>
    <property type="match status" value="1"/>
</dbReference>
<reference evidence="1 2" key="1">
    <citation type="journal article" date="1998" name="Science">
        <title>Genome sequence of the nematode C. elegans: a platform for investigating biology.</title>
        <authorList>
            <consortium name="The C. elegans sequencing consortium"/>
            <person name="Sulson J.E."/>
            <person name="Waterston R."/>
        </authorList>
    </citation>
    <scope>NUCLEOTIDE SEQUENCE [LARGE SCALE GENOMIC DNA]</scope>
    <source>
        <strain evidence="1 2">Bristol N2</strain>
    </source>
</reference>
<accession>E1B6Q6</accession>
<dbReference type="AlphaFoldDB" id="E1B6Q6"/>
<dbReference type="OrthoDB" id="6222486at2759"/>
<dbReference type="GO" id="GO:0032299">
    <property type="term" value="C:ribonuclease H2 complex"/>
    <property type="evidence" value="ECO:0007669"/>
    <property type="project" value="InterPro"/>
</dbReference>
<name>E1B6Q6_CAEEL</name>
<organism evidence="1 2">
    <name type="scientific">Caenorhabditis elegans</name>
    <dbReference type="NCBI Taxonomy" id="6239"/>
    <lineage>
        <taxon>Eukaryota</taxon>
        <taxon>Metazoa</taxon>
        <taxon>Ecdysozoa</taxon>
        <taxon>Nematoda</taxon>
        <taxon>Chromadorea</taxon>
        <taxon>Rhabditida</taxon>
        <taxon>Rhabditina</taxon>
        <taxon>Rhabditomorpha</taxon>
        <taxon>Rhabditoidea</taxon>
        <taxon>Rhabditidae</taxon>
        <taxon>Peloderinae</taxon>
        <taxon>Caenorhabditis</taxon>
    </lineage>
</organism>
<dbReference type="GO" id="GO:0006401">
    <property type="term" value="P:RNA catabolic process"/>
    <property type="evidence" value="ECO:0007669"/>
    <property type="project" value="InterPro"/>
</dbReference>
<dbReference type="FunCoup" id="E1B6Q6">
    <property type="interactions" value="34"/>
</dbReference>
<dbReference type="Bgee" id="WBGene00195239">
    <property type="expression patterns" value="Expressed in embryo and 4 other cell types or tissues"/>
</dbReference>
<dbReference type="EMBL" id="BX284602">
    <property type="protein sequence ID" value="CCD73728.1"/>
    <property type="molecule type" value="Genomic_DNA"/>
</dbReference>
<dbReference type="PeptideAtlas" id="E1B6Q6"/>
<keyword evidence="2" id="KW-1185">Reference proteome</keyword>
<dbReference type="WormBase" id="ZK1127.13">
    <property type="protein sequence ID" value="CE45351"/>
    <property type="gene ID" value="WBGene00195239"/>
</dbReference>
<evidence type="ECO:0007829" key="4">
    <source>
        <dbReference type="PeptideAtlas" id="E1B6Q6"/>
    </source>
</evidence>
<dbReference type="PANTHER" id="PTHR47204">
    <property type="entry name" value="OS02G0168900 PROTEIN"/>
    <property type="match status" value="1"/>
</dbReference>
<dbReference type="AGR" id="WB:WBGene00195239"/>
<dbReference type="InParanoid" id="E1B6Q6"/>
<evidence type="ECO:0000313" key="1">
    <source>
        <dbReference type="EMBL" id="CCD73728.1"/>
    </source>
</evidence>